<dbReference type="NCBIfam" id="TIGR01145">
    <property type="entry name" value="ATP_synt_delta"/>
    <property type="match status" value="1"/>
</dbReference>
<comment type="function">
    <text evidence="7">F(1)F(0) ATP synthase produces ATP from ADP in the presence of a proton or sodium gradient. F-type ATPases consist of two structural domains, F(1) containing the extramembraneous catalytic core and F(0) containing the membrane proton channel, linked together by a central stalk and a peripheral stalk. During catalysis, ATP synthesis in the catalytic domain of F(1) is coupled via a rotary mechanism of the central stalk subunits to proton translocation.</text>
</comment>
<evidence type="ECO:0000256" key="7">
    <source>
        <dbReference type="HAMAP-Rule" id="MF_01416"/>
    </source>
</evidence>
<comment type="subcellular location">
    <subcellularLocation>
        <location evidence="7">Cell membrane</location>
        <topology evidence="7">Peripheral membrane protein</topology>
    </subcellularLocation>
    <subcellularLocation>
        <location evidence="1">Membrane</location>
    </subcellularLocation>
</comment>
<keyword evidence="2 7" id="KW-0813">Transport</keyword>
<comment type="function">
    <text evidence="7">This protein is part of the stalk that links CF(0) to CF(1). It either transmits conformational changes from CF(0) to CF(1) or is implicated in proton conduction.</text>
</comment>
<organism evidence="8 9">
    <name type="scientific">Paenibacillus gallinarum</name>
    <dbReference type="NCBI Taxonomy" id="2762232"/>
    <lineage>
        <taxon>Bacteria</taxon>
        <taxon>Bacillati</taxon>
        <taxon>Bacillota</taxon>
        <taxon>Bacilli</taxon>
        <taxon>Bacillales</taxon>
        <taxon>Paenibacillaceae</taxon>
        <taxon>Paenibacillus</taxon>
    </lineage>
</organism>
<comment type="similarity">
    <text evidence="7">Belongs to the ATPase delta chain family.</text>
</comment>
<evidence type="ECO:0000256" key="5">
    <source>
        <dbReference type="ARBA" id="ARBA00023136"/>
    </source>
</evidence>
<keyword evidence="4 7" id="KW-0406">Ion transport</keyword>
<dbReference type="RefSeq" id="WP_191800559.1">
    <property type="nucleotide sequence ID" value="NZ_JACSQL010000005.1"/>
</dbReference>
<sequence length="182" mass="20123">MSKDSVIAKRYAKALFEVAIKNQSVLEVEAELHAVATSITGDRDIVKFISSPNVSVASKLSVVDNSLQGKVSEPVLNTIKLLIERNRIHALESVVESYMKFESDSLGMVTARVYSTYELSQEEKDTVAKDFSTRIGKQIRIENVIDKSLIGGLKVAIGDTIYDGSLAGQLKRLEQSFTRRVK</sequence>
<evidence type="ECO:0000256" key="6">
    <source>
        <dbReference type="ARBA" id="ARBA00023310"/>
    </source>
</evidence>
<keyword evidence="5 7" id="KW-0472">Membrane</keyword>
<keyword evidence="7" id="KW-1003">Cell membrane</keyword>
<dbReference type="InterPro" id="IPR000711">
    <property type="entry name" value="ATPase_OSCP/dsu"/>
</dbReference>
<keyword evidence="6 7" id="KW-0066">ATP synthesis</keyword>
<dbReference type="NCBIfam" id="NF004403">
    <property type="entry name" value="PRK05758.2-4"/>
    <property type="match status" value="1"/>
</dbReference>
<gene>
    <name evidence="7" type="primary">atpH</name>
    <name evidence="8" type="ORF">H9647_12980</name>
</gene>
<keyword evidence="7" id="KW-0139">CF(1)</keyword>
<evidence type="ECO:0000313" key="9">
    <source>
        <dbReference type="Proteomes" id="UP000608071"/>
    </source>
</evidence>
<dbReference type="Proteomes" id="UP000608071">
    <property type="component" value="Unassembled WGS sequence"/>
</dbReference>
<dbReference type="InterPro" id="IPR026015">
    <property type="entry name" value="ATP_synth_OSCP/delta_N_sf"/>
</dbReference>
<keyword evidence="9" id="KW-1185">Reference proteome</keyword>
<name>A0ABR8T0B7_9BACL</name>
<evidence type="ECO:0000313" key="8">
    <source>
        <dbReference type="EMBL" id="MBD7968983.1"/>
    </source>
</evidence>
<dbReference type="NCBIfam" id="NF004402">
    <property type="entry name" value="PRK05758.2-2"/>
    <property type="match status" value="1"/>
</dbReference>
<dbReference type="Pfam" id="PF00213">
    <property type="entry name" value="OSCP"/>
    <property type="match status" value="1"/>
</dbReference>
<dbReference type="PANTHER" id="PTHR11910">
    <property type="entry name" value="ATP SYNTHASE DELTA CHAIN"/>
    <property type="match status" value="1"/>
</dbReference>
<protein>
    <recommendedName>
        <fullName evidence="7">ATP synthase subunit delta</fullName>
    </recommendedName>
    <alternativeName>
        <fullName evidence="7">ATP synthase F(1) sector subunit delta</fullName>
    </alternativeName>
    <alternativeName>
        <fullName evidence="7">F-type ATPase subunit delta</fullName>
        <shortName evidence="7">F-ATPase subunit delta</shortName>
    </alternativeName>
</protein>
<evidence type="ECO:0000256" key="1">
    <source>
        <dbReference type="ARBA" id="ARBA00004370"/>
    </source>
</evidence>
<comment type="caution">
    <text evidence="8">The sequence shown here is derived from an EMBL/GenBank/DDBJ whole genome shotgun (WGS) entry which is preliminary data.</text>
</comment>
<evidence type="ECO:0000256" key="2">
    <source>
        <dbReference type="ARBA" id="ARBA00022448"/>
    </source>
</evidence>
<keyword evidence="3 7" id="KW-0375">Hydrogen ion transport</keyword>
<dbReference type="Gene3D" id="1.10.520.20">
    <property type="entry name" value="N-terminal domain of the delta subunit of the F1F0-ATP synthase"/>
    <property type="match status" value="1"/>
</dbReference>
<dbReference type="SUPFAM" id="SSF47928">
    <property type="entry name" value="N-terminal domain of the delta subunit of the F1F0-ATP synthase"/>
    <property type="match status" value="1"/>
</dbReference>
<evidence type="ECO:0000256" key="4">
    <source>
        <dbReference type="ARBA" id="ARBA00023065"/>
    </source>
</evidence>
<dbReference type="PRINTS" id="PR00125">
    <property type="entry name" value="ATPASEDELTA"/>
</dbReference>
<dbReference type="HAMAP" id="MF_01416">
    <property type="entry name" value="ATP_synth_delta_bact"/>
    <property type="match status" value="1"/>
</dbReference>
<reference evidence="8 9" key="1">
    <citation type="submission" date="2020-08" db="EMBL/GenBank/DDBJ databases">
        <title>A Genomic Blueprint of the Chicken Gut Microbiome.</title>
        <authorList>
            <person name="Gilroy R."/>
            <person name="Ravi A."/>
            <person name="Getino M."/>
            <person name="Pursley I."/>
            <person name="Horton D.L."/>
            <person name="Alikhan N.-F."/>
            <person name="Baker D."/>
            <person name="Gharbi K."/>
            <person name="Hall N."/>
            <person name="Watson M."/>
            <person name="Adriaenssens E.M."/>
            <person name="Foster-Nyarko E."/>
            <person name="Jarju S."/>
            <person name="Secka A."/>
            <person name="Antonio M."/>
            <person name="Oren A."/>
            <person name="Chaudhuri R."/>
            <person name="La Ragione R.M."/>
            <person name="Hildebrand F."/>
            <person name="Pallen M.J."/>
        </authorList>
    </citation>
    <scope>NUCLEOTIDE SEQUENCE [LARGE SCALE GENOMIC DNA]</scope>
    <source>
        <strain evidence="8 9">Sa2BVA9</strain>
    </source>
</reference>
<accession>A0ABR8T0B7</accession>
<dbReference type="EMBL" id="JACSQL010000005">
    <property type="protein sequence ID" value="MBD7968983.1"/>
    <property type="molecule type" value="Genomic_DNA"/>
</dbReference>
<evidence type="ECO:0000256" key="3">
    <source>
        <dbReference type="ARBA" id="ARBA00022781"/>
    </source>
</evidence>
<proteinExistence type="inferred from homology"/>